<dbReference type="InterPro" id="IPR000326">
    <property type="entry name" value="PAP2/HPO"/>
</dbReference>
<feature type="transmembrane region" description="Helical" evidence="6">
    <location>
        <begin position="69"/>
        <end position="90"/>
    </location>
</feature>
<dbReference type="GO" id="GO:0016020">
    <property type="term" value="C:membrane"/>
    <property type="evidence" value="ECO:0007669"/>
    <property type="project" value="UniProtKB-SubCell"/>
</dbReference>
<dbReference type="Pfam" id="PF01569">
    <property type="entry name" value="PAP2"/>
    <property type="match status" value="1"/>
</dbReference>
<dbReference type="EMBL" id="LSSK01000095">
    <property type="protein sequence ID" value="OMH85306.1"/>
    <property type="molecule type" value="Genomic_DNA"/>
</dbReference>
<dbReference type="InterPro" id="IPR036938">
    <property type="entry name" value="PAP2/HPO_sf"/>
</dbReference>
<feature type="transmembrane region" description="Helical" evidence="6">
    <location>
        <begin position="217"/>
        <end position="235"/>
    </location>
</feature>
<comment type="subcellular location">
    <subcellularLocation>
        <location evidence="1">Membrane</location>
        <topology evidence="1">Multi-pass membrane protein</topology>
    </subcellularLocation>
</comment>
<keyword evidence="9" id="KW-1185">Reference proteome</keyword>
<evidence type="ECO:0000313" key="8">
    <source>
        <dbReference type="EMBL" id="OMH85306.1"/>
    </source>
</evidence>
<dbReference type="CDD" id="cd03390">
    <property type="entry name" value="PAP2_containing_1_like"/>
    <property type="match status" value="1"/>
</dbReference>
<keyword evidence="4 6" id="KW-1133">Transmembrane helix</keyword>
<evidence type="ECO:0000259" key="7">
    <source>
        <dbReference type="SMART" id="SM00014"/>
    </source>
</evidence>
<dbReference type="GO" id="GO:0006644">
    <property type="term" value="P:phospholipid metabolic process"/>
    <property type="evidence" value="ECO:0007669"/>
    <property type="project" value="InterPro"/>
</dbReference>
<dbReference type="SMART" id="SM00014">
    <property type="entry name" value="acidPPc"/>
    <property type="match status" value="1"/>
</dbReference>
<evidence type="ECO:0000256" key="1">
    <source>
        <dbReference type="ARBA" id="ARBA00004141"/>
    </source>
</evidence>
<proteinExistence type="inferred from homology"/>
<feature type="transmembrane region" description="Helical" evidence="6">
    <location>
        <begin position="190"/>
        <end position="210"/>
    </location>
</feature>
<dbReference type="GO" id="GO:0008195">
    <property type="term" value="F:phosphatidate phosphatase activity"/>
    <property type="evidence" value="ECO:0007669"/>
    <property type="project" value="TreeGrafter"/>
</dbReference>
<feature type="transmembrane region" description="Helical" evidence="6">
    <location>
        <begin position="247"/>
        <end position="266"/>
    </location>
</feature>
<organism evidence="8 9">
    <name type="scientific">Zancudomyces culisetae</name>
    <name type="common">Gut fungus</name>
    <name type="synonym">Smittium culisetae</name>
    <dbReference type="NCBI Taxonomy" id="1213189"/>
    <lineage>
        <taxon>Eukaryota</taxon>
        <taxon>Fungi</taxon>
        <taxon>Fungi incertae sedis</taxon>
        <taxon>Zoopagomycota</taxon>
        <taxon>Kickxellomycotina</taxon>
        <taxon>Harpellomycetes</taxon>
        <taxon>Harpellales</taxon>
        <taxon>Legeriomycetaceae</taxon>
        <taxon>Zancudomyces</taxon>
    </lineage>
</organism>
<reference evidence="9" key="1">
    <citation type="submission" date="2017-01" db="EMBL/GenBank/DDBJ databases">
        <authorList>
            <person name="Wang Y."/>
            <person name="White M."/>
            <person name="Kvist S."/>
            <person name="Moncalvo J.-M."/>
        </authorList>
    </citation>
    <scope>NUCLEOTIDE SEQUENCE [LARGE SCALE GENOMIC DNA]</scope>
    <source>
        <strain evidence="9">COL-18-3</strain>
    </source>
</reference>
<name>A0A1R1PWE3_ZANCU</name>
<dbReference type="InterPro" id="IPR043216">
    <property type="entry name" value="PAP-like"/>
</dbReference>
<sequence>MSTSNIGLEIGANKPTNRQYFYSYAVDWIVVIVMIIINVIIYYLKPHHRNFSINDATIKFPMKDDTVPFWAAGVISVALPALVVIGFSLFKRRSFFRMQVGLLALAMSHLTTLVITDSLKALVGRNRPDFLSRCKVDMTKVLTIAGGTGSSVSAIPVDPPLGLYSSSICTNTDAAVLKDGMMSFPSGHSSTTFCGMLFLSLFLCAQLSVYNGKTRTAYLFLVFTPIVIAVLVAASRSYDNRHHWQDILGGSIIGVICAWYCYRFYFPSVASAECRNPYNRRFDDGYTNVEERSPKPSIV</sequence>
<evidence type="ECO:0000256" key="3">
    <source>
        <dbReference type="ARBA" id="ARBA00022692"/>
    </source>
</evidence>
<keyword evidence="3 6" id="KW-0812">Transmembrane</keyword>
<dbReference type="GO" id="GO:0046839">
    <property type="term" value="P:phospholipid dephosphorylation"/>
    <property type="evidence" value="ECO:0007669"/>
    <property type="project" value="TreeGrafter"/>
</dbReference>
<gene>
    <name evidence="8" type="ORF">AX774_g1152</name>
</gene>
<feature type="domain" description="Phosphatidic acid phosphatase type 2/haloperoxidase" evidence="7">
    <location>
        <begin position="100"/>
        <end position="262"/>
    </location>
</feature>
<protein>
    <submittedName>
        <fullName evidence="8">Lipid phosphate phosphatase 1</fullName>
    </submittedName>
</protein>
<dbReference type="PANTHER" id="PTHR10165">
    <property type="entry name" value="LIPID PHOSPHATE PHOSPHATASE"/>
    <property type="match status" value="1"/>
</dbReference>
<dbReference type="Gene3D" id="1.20.144.10">
    <property type="entry name" value="Phosphatidic acid phosphatase type 2/haloperoxidase"/>
    <property type="match status" value="1"/>
</dbReference>
<dbReference type="OrthoDB" id="10030083at2759"/>
<feature type="transmembrane region" description="Helical" evidence="6">
    <location>
        <begin position="102"/>
        <end position="123"/>
    </location>
</feature>
<keyword evidence="5 6" id="KW-0472">Membrane</keyword>
<dbReference type="SUPFAM" id="SSF48317">
    <property type="entry name" value="Acid phosphatase/Vanadium-dependent haloperoxidase"/>
    <property type="match status" value="1"/>
</dbReference>
<feature type="transmembrane region" description="Helical" evidence="6">
    <location>
        <begin position="21"/>
        <end position="44"/>
    </location>
</feature>
<evidence type="ECO:0000313" key="9">
    <source>
        <dbReference type="Proteomes" id="UP000188320"/>
    </source>
</evidence>
<accession>A0A1R1PWE3</accession>
<evidence type="ECO:0000256" key="5">
    <source>
        <dbReference type="ARBA" id="ARBA00023136"/>
    </source>
</evidence>
<comment type="similarity">
    <text evidence="2">Belongs to the PA-phosphatase related phosphoesterase family.</text>
</comment>
<evidence type="ECO:0000256" key="4">
    <source>
        <dbReference type="ARBA" id="ARBA00022989"/>
    </source>
</evidence>
<dbReference type="Proteomes" id="UP000188320">
    <property type="component" value="Unassembled WGS sequence"/>
</dbReference>
<comment type="caution">
    <text evidence="8">The sequence shown here is derived from an EMBL/GenBank/DDBJ whole genome shotgun (WGS) entry which is preliminary data.</text>
</comment>
<dbReference type="PANTHER" id="PTHR10165:SF35">
    <property type="entry name" value="RE23632P"/>
    <property type="match status" value="1"/>
</dbReference>
<evidence type="ECO:0000256" key="6">
    <source>
        <dbReference type="SAM" id="Phobius"/>
    </source>
</evidence>
<dbReference type="AlphaFoldDB" id="A0A1R1PWE3"/>
<evidence type="ECO:0000256" key="2">
    <source>
        <dbReference type="ARBA" id="ARBA00008816"/>
    </source>
</evidence>